<organism evidence="2 3">
    <name type="scientific">Aspergillus kawachii</name>
    <name type="common">White koji mold</name>
    <name type="synonym">Aspergillus awamori var. kawachi</name>
    <dbReference type="NCBI Taxonomy" id="1069201"/>
    <lineage>
        <taxon>Eukaryota</taxon>
        <taxon>Fungi</taxon>
        <taxon>Dikarya</taxon>
        <taxon>Ascomycota</taxon>
        <taxon>Pezizomycotina</taxon>
        <taxon>Eurotiomycetes</taxon>
        <taxon>Eurotiomycetidae</taxon>
        <taxon>Eurotiales</taxon>
        <taxon>Aspergillaceae</taxon>
        <taxon>Aspergillus</taxon>
        <taxon>Aspergillus subgen. Circumdati</taxon>
    </lineage>
</organism>
<evidence type="ECO:0000256" key="1">
    <source>
        <dbReference type="SAM" id="SignalP"/>
    </source>
</evidence>
<protein>
    <submittedName>
        <fullName evidence="2">Uncharacterized protein</fullName>
    </submittedName>
</protein>
<dbReference type="AlphaFoldDB" id="A0A146FIY1"/>
<reference evidence="3" key="2">
    <citation type="submission" date="2016-02" db="EMBL/GenBank/DDBJ databases">
        <title>Genome sequencing of Aspergillus luchuensis NBRC 4314.</title>
        <authorList>
            <person name="Yamada O."/>
        </authorList>
    </citation>
    <scope>NUCLEOTIDE SEQUENCE [LARGE SCALE GENOMIC DNA]</scope>
    <source>
        <strain evidence="3">RIB 2604</strain>
    </source>
</reference>
<reference evidence="2 3" key="1">
    <citation type="journal article" date="2016" name="DNA Res.">
        <title>Genome sequence of Aspergillus luchuensis NBRC 4314.</title>
        <authorList>
            <person name="Yamada O."/>
            <person name="Machida M."/>
            <person name="Hosoyama A."/>
            <person name="Goto M."/>
            <person name="Takahashi T."/>
            <person name="Futagami T."/>
            <person name="Yamagata Y."/>
            <person name="Takeuchi M."/>
            <person name="Kobayashi T."/>
            <person name="Koike H."/>
            <person name="Abe K."/>
            <person name="Asai K."/>
            <person name="Arita M."/>
            <person name="Fujita N."/>
            <person name="Fukuda K."/>
            <person name="Higa K."/>
            <person name="Horikawa H."/>
            <person name="Ishikawa T."/>
            <person name="Jinno K."/>
            <person name="Kato Y."/>
            <person name="Kirimura K."/>
            <person name="Mizutani O."/>
            <person name="Nakasone K."/>
            <person name="Sano M."/>
            <person name="Shiraishi Y."/>
            <person name="Tsukahara M."/>
            <person name="Gomi K."/>
        </authorList>
    </citation>
    <scope>NUCLEOTIDE SEQUENCE [LARGE SCALE GENOMIC DNA]</scope>
    <source>
        <strain evidence="2 3">RIB 2604</strain>
    </source>
</reference>
<feature type="chain" id="PRO_5007523966" evidence="1">
    <location>
        <begin position="19"/>
        <end position="114"/>
    </location>
</feature>
<accession>A0A146FIY1</accession>
<name>A0A146FIY1_ASPKA</name>
<keyword evidence="1" id="KW-0732">Signal</keyword>
<feature type="signal peptide" evidence="1">
    <location>
        <begin position="1"/>
        <end position="18"/>
    </location>
</feature>
<proteinExistence type="predicted"/>
<comment type="caution">
    <text evidence="2">The sequence shown here is derived from an EMBL/GenBank/DDBJ whole genome shotgun (WGS) entry which is preliminary data.</text>
</comment>
<gene>
    <name evidence="2" type="ORF">RIB2604_02007130</name>
</gene>
<dbReference type="Proteomes" id="UP000075230">
    <property type="component" value="Unassembled WGS sequence"/>
</dbReference>
<sequence length="114" mass="13028">MACMVCILLIFVPQHPQILEIDLVIANMFQQSIDAFLVAKTYHSGQCTLRFMEAEIVIDAKDNILFFSITAIDHDIVRLKIWFKLAHMSSGIQESHPLLITKVHDMLLMQLSDT</sequence>
<dbReference type="EMBL" id="BCWF01000020">
    <property type="protein sequence ID" value="GAT26134.1"/>
    <property type="molecule type" value="Genomic_DNA"/>
</dbReference>
<evidence type="ECO:0000313" key="3">
    <source>
        <dbReference type="Proteomes" id="UP000075230"/>
    </source>
</evidence>
<evidence type="ECO:0000313" key="2">
    <source>
        <dbReference type="EMBL" id="GAT26134.1"/>
    </source>
</evidence>